<name>A0ACD3B775_9AGAR</name>
<keyword evidence="2" id="KW-1185">Reference proteome</keyword>
<gene>
    <name evidence="1" type="ORF">BDN72DRAFT_957025</name>
</gene>
<evidence type="ECO:0000313" key="1">
    <source>
        <dbReference type="EMBL" id="TFK72847.1"/>
    </source>
</evidence>
<dbReference type="Proteomes" id="UP000308600">
    <property type="component" value="Unassembled WGS sequence"/>
</dbReference>
<organism evidence="1 2">
    <name type="scientific">Pluteus cervinus</name>
    <dbReference type="NCBI Taxonomy" id="181527"/>
    <lineage>
        <taxon>Eukaryota</taxon>
        <taxon>Fungi</taxon>
        <taxon>Dikarya</taxon>
        <taxon>Basidiomycota</taxon>
        <taxon>Agaricomycotina</taxon>
        <taxon>Agaricomycetes</taxon>
        <taxon>Agaricomycetidae</taxon>
        <taxon>Agaricales</taxon>
        <taxon>Pluteineae</taxon>
        <taxon>Pluteaceae</taxon>
        <taxon>Pluteus</taxon>
    </lineage>
</organism>
<evidence type="ECO:0000313" key="2">
    <source>
        <dbReference type="Proteomes" id="UP000308600"/>
    </source>
</evidence>
<accession>A0ACD3B775</accession>
<sequence length="188" mass="21454">MTAPHFQDESAHGLRLYTEEQVLNLLTALRTELMAEFAHRDRLVEVQKNTMKADFDEQLTLQALRVEYDRERERAKEDLRRCETKVETIEERLARVEEEREQDRDRAMERNLACLEGSSTAANTTERLIAFKFLLAGIFFAGGLLYLGHHLGYNRGNRACPKSNSGPEQLSTVVAGILADLRAKMTGQ</sequence>
<dbReference type="EMBL" id="ML208281">
    <property type="protein sequence ID" value="TFK72847.1"/>
    <property type="molecule type" value="Genomic_DNA"/>
</dbReference>
<reference evidence="1 2" key="1">
    <citation type="journal article" date="2019" name="Nat. Ecol. Evol.">
        <title>Megaphylogeny resolves global patterns of mushroom evolution.</title>
        <authorList>
            <person name="Varga T."/>
            <person name="Krizsan K."/>
            <person name="Foldi C."/>
            <person name="Dima B."/>
            <person name="Sanchez-Garcia M."/>
            <person name="Sanchez-Ramirez S."/>
            <person name="Szollosi G.J."/>
            <person name="Szarkandi J.G."/>
            <person name="Papp V."/>
            <person name="Albert L."/>
            <person name="Andreopoulos W."/>
            <person name="Angelini C."/>
            <person name="Antonin V."/>
            <person name="Barry K.W."/>
            <person name="Bougher N.L."/>
            <person name="Buchanan P."/>
            <person name="Buyck B."/>
            <person name="Bense V."/>
            <person name="Catcheside P."/>
            <person name="Chovatia M."/>
            <person name="Cooper J."/>
            <person name="Damon W."/>
            <person name="Desjardin D."/>
            <person name="Finy P."/>
            <person name="Geml J."/>
            <person name="Haridas S."/>
            <person name="Hughes K."/>
            <person name="Justo A."/>
            <person name="Karasinski D."/>
            <person name="Kautmanova I."/>
            <person name="Kiss B."/>
            <person name="Kocsube S."/>
            <person name="Kotiranta H."/>
            <person name="LaButti K.M."/>
            <person name="Lechner B.E."/>
            <person name="Liimatainen K."/>
            <person name="Lipzen A."/>
            <person name="Lukacs Z."/>
            <person name="Mihaltcheva S."/>
            <person name="Morgado L.N."/>
            <person name="Niskanen T."/>
            <person name="Noordeloos M.E."/>
            <person name="Ohm R.A."/>
            <person name="Ortiz-Santana B."/>
            <person name="Ovrebo C."/>
            <person name="Racz N."/>
            <person name="Riley R."/>
            <person name="Savchenko A."/>
            <person name="Shiryaev A."/>
            <person name="Soop K."/>
            <person name="Spirin V."/>
            <person name="Szebenyi C."/>
            <person name="Tomsovsky M."/>
            <person name="Tulloss R.E."/>
            <person name="Uehling J."/>
            <person name="Grigoriev I.V."/>
            <person name="Vagvolgyi C."/>
            <person name="Papp T."/>
            <person name="Martin F.M."/>
            <person name="Miettinen O."/>
            <person name="Hibbett D.S."/>
            <person name="Nagy L.G."/>
        </authorList>
    </citation>
    <scope>NUCLEOTIDE SEQUENCE [LARGE SCALE GENOMIC DNA]</scope>
    <source>
        <strain evidence="1 2">NL-1719</strain>
    </source>
</reference>
<protein>
    <submittedName>
        <fullName evidence="1">Uncharacterized protein</fullName>
    </submittedName>
</protein>
<proteinExistence type="predicted"/>